<evidence type="ECO:0000256" key="7">
    <source>
        <dbReference type="SAM" id="MobiDB-lite"/>
    </source>
</evidence>
<feature type="compositionally biased region" description="Polar residues" evidence="7">
    <location>
        <begin position="1525"/>
        <end position="1534"/>
    </location>
</feature>
<feature type="domain" description="DOP1-like middle TPR" evidence="9">
    <location>
        <begin position="336"/>
        <end position="494"/>
    </location>
</feature>
<evidence type="ECO:0000259" key="10">
    <source>
        <dbReference type="Pfam" id="PF24598"/>
    </source>
</evidence>
<dbReference type="EMBL" id="JAVRRG010000042">
    <property type="protein sequence ID" value="KAK5093536.1"/>
    <property type="molecule type" value="Genomic_DNA"/>
</dbReference>
<evidence type="ECO:0000256" key="5">
    <source>
        <dbReference type="ARBA" id="ARBA00023136"/>
    </source>
</evidence>
<dbReference type="Pfam" id="PF04118">
    <property type="entry name" value="Dopey_N"/>
    <property type="match status" value="1"/>
</dbReference>
<dbReference type="InterPro" id="IPR007249">
    <property type="entry name" value="DOP1_N"/>
</dbReference>
<evidence type="ECO:0000256" key="1">
    <source>
        <dbReference type="ARBA" id="ARBA00004395"/>
    </source>
</evidence>
<sequence>MAADQKAYRRYHATIERALALFDANSDWADYIAFLTRLLRSLDSGKPEGLSDIPCKARIASCLSRCLQPSLPSGVHQKALDVYNEIFSIIGAKGLSRDLSLLLPGLSHTLAFANLSTRPMVLDLYETYLLKLPILTLRPALKALLLSLLPVIEEETSEDFDRCLHTFDALRNCFAKDGQEYFFWQTLFVASISSPLRRPGVLIYLERHLPKLAAEGQVRGDGAHAASDMVVTPEPGLLVRCFATGLRDEQALIQRGFLDMLVTHFPLGADILQSGRYQKDLDVLVSAALVVVLRRDMSLNRRLWAWFTGTDSKSSDAQITSPMEAVGKQLELEKDYFPSFGLYPIIRCIKVMIEDATALPGPRTLPFRVMLSLMDRWEIGGPVVKASFGLTMKSLMLYQSTAPSQSAFDEVFRSANVFFDGIESATLFACMTELLLSREVELLAFIVANFNVEQADTVHVHVIEFSKQVAKVILDKKEHATSLTSLLNDLTAIIISTGLSAADSTPSKLFADLLVSITKTLIAALEGPENALLLPSICISFERVVVVSQSLPPIVGIDLLQQVSQAVSAVPAAGWESFTALDVHSRIIASLLPRLDGEAGATRQQLLDCLPLLVTHLWFFLGSDTPQYHVAVVEDLWRLRDLSARHEIVESTVLDLLCQSEAHTISLTEAQTERFGTLYHHTKTVRRYPEDAIPPMLRRPALRILDQCHVEDRNEPGVRWVMSLSSISPTLKIVLGDQLDDTQDVLLTSARVEKLVKILYLSEDHWRSFSTSPDIRLVYKFCLTLIELKGYGESTLRHDSFALLKMLYGTRSGNTPPDELVSLLVDKLDQTTADAAYQEQVLDTLLAMLNDKSLLPPSLVQVLLKGLTTIPVDERLDKWITLLCNFLPNHAALLPSLLKVTNGFCKRIEQIFQDLQAVFSQKTDSTAAKSPEKSIANLLSGLEYVLARAHQQVFLDVPPSATAADEARRDPVSNRSRANDRLTVILCMQDAVRICARLWSWKSARTTSAGDTKSFQYTAIKIRTRSRKILENLIVAEPQECLETLIGLWVGEEQRSMLDLLQTLNGARPRSMMPAVFNAIYGRTNPGALSSSQKSSLSIQLGSTELVTFLNEYTSALEDDMLEEIWTDCAAFLREVLANPMPHRQILIKLIRFCSTLSRKMENTNFSEESRMQRELSDLCTRLFTAIFAIKPAGFDGLASLNGTVSKAESIQKPTPPSHGTENMLSVLVEALPHLGPLLKQYDRSHAVFTNIASNIISPAFHGRAFPQNLSLEHLELMRLIPTSSKTWRKDLLDAFNNAKFFESPLDLVGNGWLPLIKQLQANDKTILTECLNRIAPPAAAGIMLGIGATAARTEADKKTQLELLKVATIILATDTDTALPHLPLILQKIEELFSATPESSPSLATRGDVYLLLRALLLKVTHNNLPQLWPILDTELQTLCKDLLAGPDSKYTSSSKLQGAKLLDLLLLMRPDEFQLHEWLFVTDTIDAIYPPSTSTSQSTSTIEPEPYAAQIAPVLTAASGQIDTAQAASPNQMRRPWLSRAESRNSSEHDVDALLAGFFSQLSIRAFEDLYSLQPLDEEACTLDLLADVFGDGAA</sequence>
<dbReference type="InterPro" id="IPR040314">
    <property type="entry name" value="DOP1"/>
</dbReference>
<evidence type="ECO:0000256" key="2">
    <source>
        <dbReference type="ARBA" id="ARBA00022448"/>
    </source>
</evidence>
<dbReference type="Proteomes" id="UP001345013">
    <property type="component" value="Unassembled WGS sequence"/>
</dbReference>
<evidence type="ECO:0000256" key="4">
    <source>
        <dbReference type="ARBA" id="ARBA00023034"/>
    </source>
</evidence>
<feature type="region of interest" description="Disordered" evidence="7">
    <location>
        <begin position="1525"/>
        <end position="1544"/>
    </location>
</feature>
<reference evidence="11 12" key="1">
    <citation type="submission" date="2023-08" db="EMBL/GenBank/DDBJ databases">
        <title>Black Yeasts Isolated from many extreme environments.</title>
        <authorList>
            <person name="Coleine C."/>
            <person name="Stajich J.E."/>
            <person name="Selbmann L."/>
        </authorList>
    </citation>
    <scope>NUCLEOTIDE SEQUENCE [LARGE SCALE GENOMIC DNA]</scope>
    <source>
        <strain evidence="11 12">CCFEE 5885</strain>
    </source>
</reference>
<comment type="similarity">
    <text evidence="6">Belongs to the DOP1 family.</text>
</comment>
<evidence type="ECO:0000256" key="3">
    <source>
        <dbReference type="ARBA" id="ARBA00022927"/>
    </source>
</evidence>
<keyword evidence="3" id="KW-0653">Protein transport</keyword>
<comment type="subcellular location">
    <subcellularLocation>
        <location evidence="1">Golgi apparatus membrane</location>
        <topology evidence="1">Peripheral membrane protein</topology>
    </subcellularLocation>
</comment>
<dbReference type="PANTHER" id="PTHR14042">
    <property type="entry name" value="DOPEY-RELATED"/>
    <property type="match status" value="1"/>
</dbReference>
<evidence type="ECO:0000256" key="6">
    <source>
        <dbReference type="ARBA" id="ARBA00046326"/>
    </source>
</evidence>
<dbReference type="SUPFAM" id="SSF48371">
    <property type="entry name" value="ARM repeat"/>
    <property type="match status" value="1"/>
</dbReference>
<feature type="domain" description="DOP1 N-terminal" evidence="8">
    <location>
        <begin position="6"/>
        <end position="311"/>
    </location>
</feature>
<comment type="caution">
    <text evidence="11">The sequence shown here is derived from an EMBL/GenBank/DDBJ whole genome shotgun (WGS) entry which is preliminary data.</text>
</comment>
<gene>
    <name evidence="11" type="ORF">LTR24_004247</name>
</gene>
<protein>
    <recommendedName>
        <fullName evidence="13">Dopey N-terminal domain-containing protein</fullName>
    </recommendedName>
</protein>
<evidence type="ECO:0000313" key="12">
    <source>
        <dbReference type="Proteomes" id="UP001345013"/>
    </source>
</evidence>
<dbReference type="InterPro" id="IPR056457">
    <property type="entry name" value="DOP1_C"/>
</dbReference>
<dbReference type="InterPro" id="IPR016024">
    <property type="entry name" value="ARM-type_fold"/>
</dbReference>
<dbReference type="PANTHER" id="PTHR14042:SF24">
    <property type="entry name" value="PROTEIN DOPEY-1 HOMOLOG"/>
    <property type="match status" value="1"/>
</dbReference>
<keyword evidence="2" id="KW-0813">Transport</keyword>
<keyword evidence="12" id="KW-1185">Reference proteome</keyword>
<organism evidence="11 12">
    <name type="scientific">Lithohypha guttulata</name>
    <dbReference type="NCBI Taxonomy" id="1690604"/>
    <lineage>
        <taxon>Eukaryota</taxon>
        <taxon>Fungi</taxon>
        <taxon>Dikarya</taxon>
        <taxon>Ascomycota</taxon>
        <taxon>Pezizomycotina</taxon>
        <taxon>Eurotiomycetes</taxon>
        <taxon>Chaetothyriomycetidae</taxon>
        <taxon>Chaetothyriales</taxon>
        <taxon>Trichomeriaceae</taxon>
        <taxon>Lithohypha</taxon>
    </lineage>
</organism>
<evidence type="ECO:0000259" key="8">
    <source>
        <dbReference type="Pfam" id="PF04118"/>
    </source>
</evidence>
<dbReference type="InterPro" id="IPR056458">
    <property type="entry name" value="TPR_DOP1_M"/>
</dbReference>
<dbReference type="Pfam" id="PF24598">
    <property type="entry name" value="DOP1_C"/>
    <property type="match status" value="1"/>
</dbReference>
<dbReference type="Pfam" id="PF24597">
    <property type="entry name" value="TPR_DOP1_M"/>
    <property type="match status" value="1"/>
</dbReference>
<accession>A0ABR0KCR0</accession>
<proteinExistence type="inferred from homology"/>
<evidence type="ECO:0000259" key="9">
    <source>
        <dbReference type="Pfam" id="PF24597"/>
    </source>
</evidence>
<evidence type="ECO:0000313" key="11">
    <source>
        <dbReference type="EMBL" id="KAK5093536.1"/>
    </source>
</evidence>
<keyword evidence="5" id="KW-0472">Membrane</keyword>
<name>A0ABR0KCR0_9EURO</name>
<feature type="domain" description="DOP1-like C-terminal" evidence="10">
    <location>
        <begin position="1109"/>
        <end position="1574"/>
    </location>
</feature>
<evidence type="ECO:0008006" key="13">
    <source>
        <dbReference type="Google" id="ProtNLM"/>
    </source>
</evidence>
<keyword evidence="4" id="KW-0333">Golgi apparatus</keyword>